<evidence type="ECO:0000256" key="2">
    <source>
        <dbReference type="SAM" id="Phobius"/>
    </source>
</evidence>
<feature type="region of interest" description="Disordered" evidence="1">
    <location>
        <begin position="342"/>
        <end position="375"/>
    </location>
</feature>
<feature type="transmembrane region" description="Helical" evidence="2">
    <location>
        <begin position="388"/>
        <end position="410"/>
    </location>
</feature>
<proteinExistence type="predicted"/>
<keyword evidence="3" id="KW-0732">Signal</keyword>
<keyword evidence="2" id="KW-1133">Transmembrane helix</keyword>
<feature type="signal peptide" evidence="3">
    <location>
        <begin position="1"/>
        <end position="20"/>
    </location>
</feature>
<keyword evidence="5" id="KW-1185">Reference proteome</keyword>
<gene>
    <name evidence="4" type="ORF">BJY01DRAFT_124232</name>
</gene>
<sequence length="481" mass="52156">MISLKNCLAILAVMPIGIAARDCTTTENTTTEPLTVSTPEDLAVFDGCTTIAGDMIIDYSFAGSFILNGVTNFNGSITMNEIMWARELIAIEMLDLLEMENLHLPQAWGLKSLNLTKLQHVNDLSFIQGATDAMFDLGGLTGAERIEIAGTWTNISLPSLETISSLTIATDPSWNIPSERAEPLEIHLPSLREAGWTSIRGHVSRLETPKLEKVGIPNAPEPNGMEVLANYTDLSGVYLVSLEELWGALLLDGYISGVNLNGMYATNATTTIRAASPMSLYSGLQDAGVLDLSGEFEALYFEDLFTATSLSITSDSIIECTTSLVDVYNELNYPREASFCSNGATSNQSNDDDDDDNSSTWPTVPSYEDYFGARDDDNTSKNHGVPTAVIVLLPVFAAVACFTAACCCVGKRGFAKRERQGQRQVADSPGGDGDVEAPIQRAQPAVVRDRYGHGYGLNEFSNDLPPAYSVDTPTQERNRYF</sequence>
<dbReference type="Proteomes" id="UP001610446">
    <property type="component" value="Unassembled WGS sequence"/>
</dbReference>
<evidence type="ECO:0000256" key="3">
    <source>
        <dbReference type="SAM" id="SignalP"/>
    </source>
</evidence>
<feature type="chain" id="PRO_5045440168" evidence="3">
    <location>
        <begin position="21"/>
        <end position="481"/>
    </location>
</feature>
<accession>A0ABR4IPB6</accession>
<dbReference type="EMBL" id="JBFXLU010000330">
    <property type="protein sequence ID" value="KAL2829579.1"/>
    <property type="molecule type" value="Genomic_DNA"/>
</dbReference>
<feature type="region of interest" description="Disordered" evidence="1">
    <location>
        <begin position="418"/>
        <end position="444"/>
    </location>
</feature>
<keyword evidence="2" id="KW-0472">Membrane</keyword>
<comment type="caution">
    <text evidence="4">The sequence shown here is derived from an EMBL/GenBank/DDBJ whole genome shotgun (WGS) entry which is preliminary data.</text>
</comment>
<reference evidence="4 5" key="1">
    <citation type="submission" date="2024-07" db="EMBL/GenBank/DDBJ databases">
        <title>Section-level genome sequencing and comparative genomics of Aspergillus sections Usti and Cavernicolus.</title>
        <authorList>
            <consortium name="Lawrence Berkeley National Laboratory"/>
            <person name="Nybo J.L."/>
            <person name="Vesth T.C."/>
            <person name="Theobald S."/>
            <person name="Frisvad J.C."/>
            <person name="Larsen T.O."/>
            <person name="Kjaerboelling I."/>
            <person name="Rothschild-Mancinelli K."/>
            <person name="Lyhne E.K."/>
            <person name="Kogle M.E."/>
            <person name="Barry K."/>
            <person name="Clum A."/>
            <person name="Na H."/>
            <person name="Ledsgaard L."/>
            <person name="Lin J."/>
            <person name="Lipzen A."/>
            <person name="Kuo A."/>
            <person name="Riley R."/>
            <person name="Mondo S."/>
            <person name="Labutti K."/>
            <person name="Haridas S."/>
            <person name="Pangalinan J."/>
            <person name="Salamov A.A."/>
            <person name="Simmons B.A."/>
            <person name="Magnuson J.K."/>
            <person name="Chen J."/>
            <person name="Drula E."/>
            <person name="Henrissat B."/>
            <person name="Wiebenga A."/>
            <person name="Lubbers R.J."/>
            <person name="Gomes A.C."/>
            <person name="Makela M.R."/>
            <person name="Stajich J."/>
            <person name="Grigoriev I.V."/>
            <person name="Mortensen U.H."/>
            <person name="De Vries R.P."/>
            <person name="Baker S.E."/>
            <person name="Andersen M.R."/>
        </authorList>
    </citation>
    <scope>NUCLEOTIDE SEQUENCE [LARGE SCALE GENOMIC DNA]</scope>
    <source>
        <strain evidence="4 5">CBS 123904</strain>
    </source>
</reference>
<evidence type="ECO:0000313" key="5">
    <source>
        <dbReference type="Proteomes" id="UP001610446"/>
    </source>
</evidence>
<protein>
    <submittedName>
        <fullName evidence="4">Uncharacterized protein</fullName>
    </submittedName>
</protein>
<evidence type="ECO:0000313" key="4">
    <source>
        <dbReference type="EMBL" id="KAL2829579.1"/>
    </source>
</evidence>
<keyword evidence="2" id="KW-0812">Transmembrane</keyword>
<organism evidence="4 5">
    <name type="scientific">Aspergillus pseudoustus</name>
    <dbReference type="NCBI Taxonomy" id="1810923"/>
    <lineage>
        <taxon>Eukaryota</taxon>
        <taxon>Fungi</taxon>
        <taxon>Dikarya</taxon>
        <taxon>Ascomycota</taxon>
        <taxon>Pezizomycotina</taxon>
        <taxon>Eurotiomycetes</taxon>
        <taxon>Eurotiomycetidae</taxon>
        <taxon>Eurotiales</taxon>
        <taxon>Aspergillaceae</taxon>
        <taxon>Aspergillus</taxon>
        <taxon>Aspergillus subgen. Nidulantes</taxon>
    </lineage>
</organism>
<evidence type="ECO:0000256" key="1">
    <source>
        <dbReference type="SAM" id="MobiDB-lite"/>
    </source>
</evidence>
<name>A0ABR4IPB6_9EURO</name>